<name>A0A7W7Z0F5_9BRAD</name>
<keyword evidence="1" id="KW-1133">Transmembrane helix</keyword>
<evidence type="ECO:0000256" key="1">
    <source>
        <dbReference type="SAM" id="Phobius"/>
    </source>
</evidence>
<keyword evidence="1" id="KW-0472">Membrane</keyword>
<organism evidence="2 3">
    <name type="scientific">Rhodopseudomonas rhenobacensis</name>
    <dbReference type="NCBI Taxonomy" id="87461"/>
    <lineage>
        <taxon>Bacteria</taxon>
        <taxon>Pseudomonadati</taxon>
        <taxon>Pseudomonadota</taxon>
        <taxon>Alphaproteobacteria</taxon>
        <taxon>Hyphomicrobiales</taxon>
        <taxon>Nitrobacteraceae</taxon>
        <taxon>Rhodopseudomonas</taxon>
    </lineage>
</organism>
<evidence type="ECO:0000313" key="2">
    <source>
        <dbReference type="EMBL" id="MBB5045686.1"/>
    </source>
</evidence>
<dbReference type="AlphaFoldDB" id="A0A7W7Z0F5"/>
<feature type="transmembrane region" description="Helical" evidence="1">
    <location>
        <begin position="6"/>
        <end position="31"/>
    </location>
</feature>
<reference evidence="2 3" key="1">
    <citation type="submission" date="2020-08" db="EMBL/GenBank/DDBJ databases">
        <title>Genomic Encyclopedia of Type Strains, Phase IV (KMG-IV): sequencing the most valuable type-strain genomes for metagenomic binning, comparative biology and taxonomic classification.</title>
        <authorList>
            <person name="Goeker M."/>
        </authorList>
    </citation>
    <scope>NUCLEOTIDE SEQUENCE [LARGE SCALE GENOMIC DNA]</scope>
    <source>
        <strain evidence="2 3">DSM 12706</strain>
    </source>
</reference>
<proteinExistence type="predicted"/>
<dbReference type="Proteomes" id="UP000542353">
    <property type="component" value="Unassembled WGS sequence"/>
</dbReference>
<protein>
    <submittedName>
        <fullName evidence="2">Uncharacterized protein</fullName>
    </submittedName>
</protein>
<gene>
    <name evidence="2" type="ORF">HNR60_000421</name>
</gene>
<comment type="caution">
    <text evidence="2">The sequence shown here is derived from an EMBL/GenBank/DDBJ whole genome shotgun (WGS) entry which is preliminary data.</text>
</comment>
<dbReference type="RefSeq" id="WP_184253792.1">
    <property type="nucleotide sequence ID" value="NZ_JACHIH010000002.1"/>
</dbReference>
<accession>A0A7W7Z0F5</accession>
<dbReference type="EMBL" id="JACHIH010000002">
    <property type="protein sequence ID" value="MBB5045686.1"/>
    <property type="molecule type" value="Genomic_DNA"/>
</dbReference>
<evidence type="ECO:0000313" key="3">
    <source>
        <dbReference type="Proteomes" id="UP000542353"/>
    </source>
</evidence>
<keyword evidence="1" id="KW-0812">Transmembrane</keyword>
<keyword evidence="3" id="KW-1185">Reference proteome</keyword>
<sequence length="79" mass="8584">MTSRDIRLMTLPLIAAGVASALAWSAALLVIRRNMRLQARGQLSKQSPAPGAPDDVTDPEIEHALNQIRIAVAKRRARS</sequence>